<protein>
    <submittedName>
        <fullName evidence="2">Uncharacterized protein</fullName>
    </submittedName>
</protein>
<organism evidence="2 3">
    <name type="scientific">Rugosimonospora acidiphila</name>
    <dbReference type="NCBI Taxonomy" id="556531"/>
    <lineage>
        <taxon>Bacteria</taxon>
        <taxon>Bacillati</taxon>
        <taxon>Actinomycetota</taxon>
        <taxon>Actinomycetes</taxon>
        <taxon>Micromonosporales</taxon>
        <taxon>Micromonosporaceae</taxon>
        <taxon>Rugosimonospora</taxon>
    </lineage>
</organism>
<evidence type="ECO:0000313" key="3">
    <source>
        <dbReference type="Proteomes" id="UP001501570"/>
    </source>
</evidence>
<feature type="compositionally biased region" description="Basic and acidic residues" evidence="1">
    <location>
        <begin position="8"/>
        <end position="30"/>
    </location>
</feature>
<dbReference type="Proteomes" id="UP001501570">
    <property type="component" value="Unassembled WGS sequence"/>
</dbReference>
<evidence type="ECO:0000313" key="2">
    <source>
        <dbReference type="EMBL" id="GAA5198432.1"/>
    </source>
</evidence>
<proteinExistence type="predicted"/>
<dbReference type="EMBL" id="BAABJQ010000033">
    <property type="protein sequence ID" value="GAA5198432.1"/>
    <property type="molecule type" value="Genomic_DNA"/>
</dbReference>
<keyword evidence="3" id="KW-1185">Reference proteome</keyword>
<comment type="caution">
    <text evidence="2">The sequence shown here is derived from an EMBL/GenBank/DDBJ whole genome shotgun (WGS) entry which is preliminary data.</text>
</comment>
<reference evidence="3" key="1">
    <citation type="journal article" date="2019" name="Int. J. Syst. Evol. Microbiol.">
        <title>The Global Catalogue of Microorganisms (GCM) 10K type strain sequencing project: providing services to taxonomists for standard genome sequencing and annotation.</title>
        <authorList>
            <consortium name="The Broad Institute Genomics Platform"/>
            <consortium name="The Broad Institute Genome Sequencing Center for Infectious Disease"/>
            <person name="Wu L."/>
            <person name="Ma J."/>
        </authorList>
    </citation>
    <scope>NUCLEOTIDE SEQUENCE [LARGE SCALE GENOMIC DNA]</scope>
    <source>
        <strain evidence="3">JCM 18304</strain>
    </source>
</reference>
<evidence type="ECO:0000256" key="1">
    <source>
        <dbReference type="SAM" id="MobiDB-lite"/>
    </source>
</evidence>
<sequence length="102" mass="11439">MPEVPPRQGKDRPARKEQENRDSPDYEPRWQRRVDQVASYVPKGVVFSGALVTVWLDHPNKVVATGVLTAGMAAESGKVWWDRFKERGKKPRAKGAGPDADQ</sequence>
<feature type="region of interest" description="Disordered" evidence="1">
    <location>
        <begin position="1"/>
        <end position="30"/>
    </location>
</feature>
<name>A0ABP9SMC9_9ACTN</name>
<accession>A0ABP9SMC9</accession>
<gene>
    <name evidence="2" type="ORF">GCM10023322_71850</name>
</gene>